<feature type="region of interest" description="Disordered" evidence="1">
    <location>
        <begin position="254"/>
        <end position="345"/>
    </location>
</feature>
<keyword evidence="2" id="KW-0812">Transmembrane</keyword>
<keyword evidence="2" id="KW-1133">Transmembrane helix</keyword>
<dbReference type="EMBL" id="JAACJO010000008">
    <property type="protein sequence ID" value="KAF5354647.1"/>
    <property type="molecule type" value="Genomic_DNA"/>
</dbReference>
<feature type="transmembrane region" description="Helical" evidence="2">
    <location>
        <begin position="59"/>
        <end position="80"/>
    </location>
</feature>
<dbReference type="OrthoDB" id="3249582at2759"/>
<accession>A0A8H5D6N8</accession>
<evidence type="ECO:0000256" key="1">
    <source>
        <dbReference type="SAM" id="MobiDB-lite"/>
    </source>
</evidence>
<dbReference type="AlphaFoldDB" id="A0A8H5D6N8"/>
<feature type="transmembrane region" description="Helical" evidence="2">
    <location>
        <begin position="21"/>
        <end position="47"/>
    </location>
</feature>
<name>A0A8H5D6N8_9AGAR</name>
<proteinExistence type="predicted"/>
<protein>
    <submittedName>
        <fullName evidence="3">Uncharacterized protein</fullName>
    </submittedName>
</protein>
<evidence type="ECO:0000256" key="2">
    <source>
        <dbReference type="SAM" id="Phobius"/>
    </source>
</evidence>
<organism evidence="3 4">
    <name type="scientific">Leucocoprinus leucothites</name>
    <dbReference type="NCBI Taxonomy" id="201217"/>
    <lineage>
        <taxon>Eukaryota</taxon>
        <taxon>Fungi</taxon>
        <taxon>Dikarya</taxon>
        <taxon>Basidiomycota</taxon>
        <taxon>Agaricomycotina</taxon>
        <taxon>Agaricomycetes</taxon>
        <taxon>Agaricomycetidae</taxon>
        <taxon>Agaricales</taxon>
        <taxon>Agaricineae</taxon>
        <taxon>Agaricaceae</taxon>
        <taxon>Leucocoprinus</taxon>
    </lineage>
</organism>
<feature type="compositionally biased region" description="Basic and acidic residues" evidence="1">
    <location>
        <begin position="272"/>
        <end position="289"/>
    </location>
</feature>
<evidence type="ECO:0000313" key="3">
    <source>
        <dbReference type="EMBL" id="KAF5354647.1"/>
    </source>
</evidence>
<reference evidence="3 4" key="1">
    <citation type="journal article" date="2020" name="ISME J.">
        <title>Uncovering the hidden diversity of litter-decomposition mechanisms in mushroom-forming fungi.</title>
        <authorList>
            <person name="Floudas D."/>
            <person name="Bentzer J."/>
            <person name="Ahren D."/>
            <person name="Johansson T."/>
            <person name="Persson P."/>
            <person name="Tunlid A."/>
        </authorList>
    </citation>
    <scope>NUCLEOTIDE SEQUENCE [LARGE SCALE GENOMIC DNA]</scope>
    <source>
        <strain evidence="3 4">CBS 146.42</strain>
    </source>
</reference>
<dbReference type="Proteomes" id="UP000559027">
    <property type="component" value="Unassembled WGS sequence"/>
</dbReference>
<sequence length="345" mass="38598">MPFSYRELFFGRTKFCCCIPVRLGVIVMAVLGIIFSGVLSVALWYQLSVNHTMSSGLRAAFVIGGLVETFLFGASIFGLVGSIVRKLSFIKIYANITYVHFLLNFGVAIWFLVVVIQTVNTADRNFCSPAGDAAAQCTKLFSFGRTTYIVLAVLVLLIELYGALIVTRYVWQLSREKSYKRQTRQGIEDAFRLEAARVRYSTLASSHELEPLGSPLYNDHSATEYDPYREARIPPPTLPVQTPRRFKTFMDQGRPATPVEVGYGGGTWTHSEISDEEKARMQRIEREQEVDVETSPPMDEAEASVRRSEIKSVGGPSNSYAQDVDVLPLYPYPTSQPPEHSAPRL</sequence>
<feature type="transmembrane region" description="Helical" evidence="2">
    <location>
        <begin position="92"/>
        <end position="116"/>
    </location>
</feature>
<feature type="transmembrane region" description="Helical" evidence="2">
    <location>
        <begin position="148"/>
        <end position="171"/>
    </location>
</feature>
<keyword evidence="2" id="KW-0472">Membrane</keyword>
<keyword evidence="4" id="KW-1185">Reference proteome</keyword>
<evidence type="ECO:0000313" key="4">
    <source>
        <dbReference type="Proteomes" id="UP000559027"/>
    </source>
</evidence>
<gene>
    <name evidence="3" type="ORF">D9756_005350</name>
</gene>
<comment type="caution">
    <text evidence="3">The sequence shown here is derived from an EMBL/GenBank/DDBJ whole genome shotgun (WGS) entry which is preliminary data.</text>
</comment>